<comment type="caution">
    <text evidence="1">The sequence shown here is derived from an EMBL/GenBank/DDBJ whole genome shotgun (WGS) entry which is preliminary data.</text>
</comment>
<protein>
    <recommendedName>
        <fullName evidence="3">DUF1853 domain-containing protein</fullName>
    </recommendedName>
</protein>
<organism evidence="1 2">
    <name type="scientific">Cycloclasticus pugetii</name>
    <dbReference type="NCBI Taxonomy" id="34068"/>
    <lineage>
        <taxon>Bacteria</taxon>
        <taxon>Pseudomonadati</taxon>
        <taxon>Pseudomonadota</taxon>
        <taxon>Gammaproteobacteria</taxon>
        <taxon>Thiotrichales</taxon>
        <taxon>Piscirickettsiaceae</taxon>
        <taxon>Cycloclasticus</taxon>
    </lineage>
</organism>
<evidence type="ECO:0008006" key="3">
    <source>
        <dbReference type="Google" id="ProtNLM"/>
    </source>
</evidence>
<evidence type="ECO:0000313" key="2">
    <source>
        <dbReference type="Proteomes" id="UP000015462"/>
    </source>
</evidence>
<reference evidence="1 2" key="1">
    <citation type="journal article" date="2013" name="Genome Announc.">
        <title>Genome Sequence of the Pyrene- and Fluoranthene-Degrading Bacterium Cycloclasticus sp. Strain PY97M.</title>
        <authorList>
            <person name="Cui Z."/>
            <person name="Xu G."/>
            <person name="Li Q."/>
            <person name="Gao W."/>
            <person name="Zheng L."/>
        </authorList>
    </citation>
    <scope>NUCLEOTIDE SEQUENCE [LARGE SCALE GENOMIC DNA]</scope>
    <source>
        <strain evidence="1 2">PY97M</strain>
    </source>
</reference>
<dbReference type="Pfam" id="PF08907">
    <property type="entry name" value="DUF1853"/>
    <property type="match status" value="1"/>
</dbReference>
<dbReference type="Proteomes" id="UP000015462">
    <property type="component" value="Unassembled WGS sequence"/>
</dbReference>
<sequence length="313" mass="36697">MHTDTFLQHALVRDLAWVIVNPPIIQGLKQHQYWTESSDWQQAYQAFKAPLKKLDANPAELVELLAKQKDYRLGHRFETLLTYWFNHSHRYEILAQNLQIQDTNKTIGEFDFIIKDHARDKVQHWEVACKFYLGINDTAFTQSWVGPMLKDRLDLKYDSMQSRQSKLSEHPAAKQQLQQLGLTIDEHIGLMKGRLFHPIQSTEPAHPSLVASDHQHAQWARLEHFVKHFQSSRYQWQVLKKDRWMASQLYCPDNSYLDTDSIAQYFLDRSQASPLCLAGFLPETSKGHEIKRIFLVAKDWAKESNFNDNTNSY</sequence>
<keyword evidence="2" id="KW-1185">Reference proteome</keyword>
<gene>
    <name evidence="1" type="ORF">L196_02195</name>
</gene>
<dbReference type="RefSeq" id="WP_016389801.1">
    <property type="nucleotide sequence ID" value="NZ_KE646805.1"/>
</dbReference>
<dbReference type="EMBL" id="ASHL01000001">
    <property type="protein sequence ID" value="EPD14270.1"/>
    <property type="molecule type" value="Genomic_DNA"/>
</dbReference>
<accession>A0AB33Z4R5</accession>
<evidence type="ECO:0000313" key="1">
    <source>
        <dbReference type="EMBL" id="EPD14270.1"/>
    </source>
</evidence>
<proteinExistence type="predicted"/>
<dbReference type="AlphaFoldDB" id="A0AB33Z4R5"/>
<name>A0AB33Z4R5_9GAMM</name>
<dbReference type="InterPro" id="IPR015003">
    <property type="entry name" value="DUF1853"/>
</dbReference>